<sequence>MDATSDLFHYTSGRWIYNESLRLKERVLHFDVTELKKAAAAAVHKDSTKVHSFSKLAEGGFNRAFEMTIDDISVIARLPYPSTYPKHFTVASEVATINLVRSYGVPAPKILGYSATSDNAVGSEYIIMEKVIGRDLGDIWYELSEAERLKVLSQVGKLESVLFSISLPASGSIYHKDDVEVDTMSVDIADVDSGAANFCIGPDVAQKWWYDGRGQLPVSRGPFTEPADAFTAGAVKELAWLKSHARPRFPHTVAHRDLYNYQKVSPADHIANVEKYLQIAPHLVPCDDFLLRPTLRHPDLNPHNLFVSDDFTITGVIDWQHSSVLPLILQAGIPDTFQNFGDEVSRSLKKPVLPESFESMSAADQAEALEQYRKRQLHYYYIVATAKYNKSHYDALKPESTMAKQKLQQYASAPWEGDNITLKAELIRAVQNWSVLIDGKENAPLACPIDFSDEEVAECLSMEAEQYHIDVQMERVRDRIGVSTDGWTSNERYEDALEENTAVKAEAVAALDAASKKEFLDNWPLDDHEEN</sequence>
<dbReference type="OrthoDB" id="2831558at2759"/>
<evidence type="ECO:0000313" key="3">
    <source>
        <dbReference type="Proteomes" id="UP000443090"/>
    </source>
</evidence>
<dbReference type="InterPro" id="IPR002575">
    <property type="entry name" value="Aminoglycoside_PTrfase"/>
</dbReference>
<dbReference type="SUPFAM" id="SSF56112">
    <property type="entry name" value="Protein kinase-like (PK-like)"/>
    <property type="match status" value="1"/>
</dbReference>
<keyword evidence="3" id="KW-1185">Reference proteome</keyword>
<evidence type="ECO:0000259" key="1">
    <source>
        <dbReference type="Pfam" id="PF01636"/>
    </source>
</evidence>
<gene>
    <name evidence="2" type="primary">AIM9_4</name>
    <name evidence="2" type="ORF">LOCC1_G006146</name>
</gene>
<dbReference type="Proteomes" id="UP000443090">
    <property type="component" value="Unassembled WGS sequence"/>
</dbReference>
<organism evidence="2 3">
    <name type="scientific">Lachnellula occidentalis</name>
    <dbReference type="NCBI Taxonomy" id="215460"/>
    <lineage>
        <taxon>Eukaryota</taxon>
        <taxon>Fungi</taxon>
        <taxon>Dikarya</taxon>
        <taxon>Ascomycota</taxon>
        <taxon>Pezizomycotina</taxon>
        <taxon>Leotiomycetes</taxon>
        <taxon>Helotiales</taxon>
        <taxon>Lachnaceae</taxon>
        <taxon>Lachnellula</taxon>
    </lineage>
</organism>
<dbReference type="PANTHER" id="PTHR36091">
    <property type="entry name" value="ALTERED INHERITANCE OF MITOCHONDRIA PROTEIN 9, MITOCHONDRIAL"/>
    <property type="match status" value="1"/>
</dbReference>
<protein>
    <submittedName>
        <fullName evidence="2">Altered inheritance of mitochondria protein, mitochondrial</fullName>
    </submittedName>
</protein>
<feature type="domain" description="Aminoglycoside phosphotransferase" evidence="1">
    <location>
        <begin position="55"/>
        <end position="324"/>
    </location>
</feature>
<dbReference type="InterPro" id="IPR011009">
    <property type="entry name" value="Kinase-like_dom_sf"/>
</dbReference>
<dbReference type="PANTHER" id="PTHR36091:SF2">
    <property type="entry name" value="AMINOGLYCOSIDE PHOSPHOTRANSFERASE DOMAIN-CONTAINING PROTEIN"/>
    <property type="match status" value="1"/>
</dbReference>
<accession>A0A8H8UAL6</accession>
<dbReference type="Gene3D" id="3.30.200.20">
    <property type="entry name" value="Phosphorylase Kinase, domain 1"/>
    <property type="match status" value="1"/>
</dbReference>
<name>A0A8H8UAL6_9HELO</name>
<dbReference type="Pfam" id="PF01636">
    <property type="entry name" value="APH"/>
    <property type="match status" value="1"/>
</dbReference>
<dbReference type="GO" id="GO:0005739">
    <property type="term" value="C:mitochondrion"/>
    <property type="evidence" value="ECO:0007669"/>
    <property type="project" value="TreeGrafter"/>
</dbReference>
<proteinExistence type="predicted"/>
<comment type="caution">
    <text evidence="2">The sequence shown here is derived from an EMBL/GenBank/DDBJ whole genome shotgun (WGS) entry which is preliminary data.</text>
</comment>
<dbReference type="EMBL" id="QGMI01000443">
    <property type="protein sequence ID" value="TVY40617.1"/>
    <property type="molecule type" value="Genomic_DNA"/>
</dbReference>
<dbReference type="AlphaFoldDB" id="A0A8H8UAL6"/>
<reference evidence="2 3" key="1">
    <citation type="submission" date="2018-05" db="EMBL/GenBank/DDBJ databases">
        <title>Genome sequencing and assembly of the regulated plant pathogen Lachnellula willkommii and related sister species for the development of diagnostic species identification markers.</title>
        <authorList>
            <person name="Giroux E."/>
            <person name="Bilodeau G."/>
        </authorList>
    </citation>
    <scope>NUCLEOTIDE SEQUENCE [LARGE SCALE GENOMIC DNA]</scope>
    <source>
        <strain evidence="2 3">CBS 160.35</strain>
    </source>
</reference>
<dbReference type="InterPro" id="IPR051035">
    <property type="entry name" value="Mito_inheritance_9"/>
</dbReference>
<evidence type="ECO:0000313" key="2">
    <source>
        <dbReference type="EMBL" id="TVY40617.1"/>
    </source>
</evidence>